<gene>
    <name evidence="1" type="ORF">PL8927_780200</name>
</gene>
<evidence type="ECO:0000313" key="2">
    <source>
        <dbReference type="Proteomes" id="UP000184550"/>
    </source>
</evidence>
<reference evidence="1" key="1">
    <citation type="submission" date="2019-10" db="EMBL/GenBank/DDBJ databases">
        <authorList>
            <consortium name="Genoscope - CEA"/>
            <person name="William W."/>
        </authorList>
    </citation>
    <scope>NUCLEOTIDE SEQUENCE [LARGE SCALE GENOMIC DNA]</scope>
    <source>
        <strain evidence="1">BBR_PRJEB10992</strain>
    </source>
</reference>
<comment type="caution">
    <text evidence="1">The sequence shown here is derived from an EMBL/GenBank/DDBJ whole genome shotgun (WGS) entry which is preliminary data.</text>
</comment>
<dbReference type="Proteomes" id="UP000184550">
    <property type="component" value="Unassembled WGS sequence"/>
</dbReference>
<name>A0A7Z9E2K1_9CYAN</name>
<accession>A0A7Z9E2K1</accession>
<sequence length="39" mass="4668">MKGLNREKTIGFIKEFRVFMVYSSYLTQLKSIDAVLRFH</sequence>
<dbReference type="EMBL" id="CZCU02000155">
    <property type="protein sequence ID" value="VXD23612.1"/>
    <property type="molecule type" value="Genomic_DNA"/>
</dbReference>
<keyword evidence="2" id="KW-1185">Reference proteome</keyword>
<dbReference type="AlphaFoldDB" id="A0A7Z9E2K1"/>
<protein>
    <submittedName>
        <fullName evidence="1">Uncharacterized protein</fullName>
    </submittedName>
</protein>
<proteinExistence type="predicted"/>
<evidence type="ECO:0000313" key="1">
    <source>
        <dbReference type="EMBL" id="VXD23612.1"/>
    </source>
</evidence>
<organism evidence="1 2">
    <name type="scientific">Planktothrix serta PCC 8927</name>
    <dbReference type="NCBI Taxonomy" id="671068"/>
    <lineage>
        <taxon>Bacteria</taxon>
        <taxon>Bacillati</taxon>
        <taxon>Cyanobacteriota</taxon>
        <taxon>Cyanophyceae</taxon>
        <taxon>Oscillatoriophycideae</taxon>
        <taxon>Oscillatoriales</taxon>
        <taxon>Microcoleaceae</taxon>
        <taxon>Planktothrix</taxon>
    </lineage>
</organism>